<gene>
    <name evidence="1" type="ORF">SDC9_46188</name>
</gene>
<dbReference type="Pfam" id="PF05834">
    <property type="entry name" value="Lycopene_cycl"/>
    <property type="match status" value="1"/>
</dbReference>
<comment type="caution">
    <text evidence="1">The sequence shown here is derived from an EMBL/GenBank/DDBJ whole genome shotgun (WGS) entry which is preliminary data.</text>
</comment>
<sequence length="297" mass="33636">MIRGLDFYNFVYQFATACPNVHFMQSKICSMQVTGDQVEVATSDGTYKAAYAFNSTRLFQPGTQTDQHSLYMHFKGLTIRTEAPVFNHGKGTLMDFNVNQHDGMAFMYMLPTSPNEALLEYTVINGVVLNPGAYDEALQTYINEALHLSQVKIVREESGIIPMTKKKFPVHHKQRIIHIGTAGGCVKASSGYAFQFIQRQTAKIVMNLKQNRKPIVKCSFRDKKFNLYDNAFLEVLISGKMRGDELMSRIFKYNSGGTVLAFLDNESSFTDEFNMMTTLPANIFLPVTLKEFFRKAS</sequence>
<organism evidence="1">
    <name type="scientific">bioreactor metagenome</name>
    <dbReference type="NCBI Taxonomy" id="1076179"/>
    <lineage>
        <taxon>unclassified sequences</taxon>
        <taxon>metagenomes</taxon>
        <taxon>ecological metagenomes</taxon>
    </lineage>
</organism>
<accession>A0A644W8Y6</accession>
<proteinExistence type="predicted"/>
<dbReference type="AlphaFoldDB" id="A0A644W8Y6"/>
<evidence type="ECO:0000313" key="1">
    <source>
        <dbReference type="EMBL" id="MPL99966.1"/>
    </source>
</evidence>
<protein>
    <submittedName>
        <fullName evidence="1">Uncharacterized protein</fullName>
    </submittedName>
</protein>
<name>A0A644W8Y6_9ZZZZ</name>
<dbReference type="EMBL" id="VSSQ01000700">
    <property type="protein sequence ID" value="MPL99966.1"/>
    <property type="molecule type" value="Genomic_DNA"/>
</dbReference>
<reference evidence="1" key="1">
    <citation type="submission" date="2019-08" db="EMBL/GenBank/DDBJ databases">
        <authorList>
            <person name="Kucharzyk K."/>
            <person name="Murdoch R.W."/>
            <person name="Higgins S."/>
            <person name="Loffler F."/>
        </authorList>
    </citation>
    <scope>NUCLEOTIDE SEQUENCE</scope>
</reference>
<dbReference type="PROSITE" id="PS51257">
    <property type="entry name" value="PROKAR_LIPOPROTEIN"/>
    <property type="match status" value="1"/>
</dbReference>